<dbReference type="InterPro" id="IPR034829">
    <property type="entry name" value="DnaD-like_sf"/>
</dbReference>
<dbReference type="PIRSF" id="PIRSF033722">
    <property type="entry name" value="DnaD_CA_C3587_prd"/>
    <property type="match status" value="1"/>
</dbReference>
<dbReference type="InterPro" id="IPR017019">
    <property type="entry name" value="DNA_replication_prd_bac"/>
</dbReference>
<dbReference type="Pfam" id="PF07261">
    <property type="entry name" value="DnaB_2"/>
    <property type="match status" value="2"/>
</dbReference>
<feature type="domain" description="DnaB/C C-terminal" evidence="3">
    <location>
        <begin position="129"/>
        <end position="200"/>
    </location>
</feature>
<sequence>MNTFMLKNKINQYTSVSNVFIDKYMISAPGEYVKVYLLGLRHCLSGEIGISASEMSTLLNLLESDILKAWTYWNTEGVVDFKGLATPGNYAIEFLDLYNISQNDQVDLTNASINILQELSNTSIQDMMQDIEKLLGRTLSNKEIHMYLNWQKEYSFSPEMILLLIQYCTSKGKSDYRYIETVAIAWHDAKIKDIDEAQSFIKKREDVWIKIRKILKYLGFNSSEVMKPQEDMLIKWLNTYNFPLDVIYKACDICFERLNKAEFKYIDGILNSWYKENIRTIEDVDMKDRQKPKYVPNKNKYSSNSKPDTFSNRKQRSYDLDKIEKTLLGWDEND</sequence>
<name>A0A1M5W416_9CLOT</name>
<organism evidence="4 5">
    <name type="scientific">Clostridium grantii DSM 8605</name>
    <dbReference type="NCBI Taxonomy" id="1121316"/>
    <lineage>
        <taxon>Bacteria</taxon>
        <taxon>Bacillati</taxon>
        <taxon>Bacillota</taxon>
        <taxon>Clostridia</taxon>
        <taxon>Eubacteriales</taxon>
        <taxon>Clostridiaceae</taxon>
        <taxon>Clostridium</taxon>
    </lineage>
</organism>
<comment type="similarity">
    <text evidence="1">Belongs to the DnaB/DnaD family.</text>
</comment>
<dbReference type="PANTHER" id="PTHR37293">
    <property type="entry name" value="PHAGE REPLICATION PROTEIN-RELATED"/>
    <property type="match status" value="1"/>
</dbReference>
<dbReference type="NCBIfam" id="TIGR01446">
    <property type="entry name" value="DnaD_dom"/>
    <property type="match status" value="2"/>
</dbReference>
<dbReference type="InterPro" id="IPR053162">
    <property type="entry name" value="DnaD"/>
</dbReference>
<dbReference type="PANTHER" id="PTHR37293:SF5">
    <property type="entry name" value="DNA REPLICATION PROTEIN"/>
    <property type="match status" value="1"/>
</dbReference>
<protein>
    <submittedName>
        <fullName evidence="4">DnaD and phage-associated domain-containing protein</fullName>
    </submittedName>
</protein>
<dbReference type="Gene3D" id="1.10.10.630">
    <property type="entry name" value="DnaD domain-like"/>
    <property type="match status" value="2"/>
</dbReference>
<dbReference type="EMBL" id="FQXM01000015">
    <property type="protein sequence ID" value="SHH82227.1"/>
    <property type="molecule type" value="Genomic_DNA"/>
</dbReference>
<dbReference type="SUPFAM" id="SSF158499">
    <property type="entry name" value="DnaD domain-like"/>
    <property type="match status" value="2"/>
</dbReference>
<proteinExistence type="inferred from homology"/>
<feature type="compositionally biased region" description="Polar residues" evidence="2">
    <location>
        <begin position="299"/>
        <end position="312"/>
    </location>
</feature>
<feature type="domain" description="DnaB/C C-terminal" evidence="3">
    <location>
        <begin position="231"/>
        <end position="285"/>
    </location>
</feature>
<evidence type="ECO:0000256" key="2">
    <source>
        <dbReference type="SAM" id="MobiDB-lite"/>
    </source>
</evidence>
<dbReference type="AlphaFoldDB" id="A0A1M5W416"/>
<accession>A0A1M5W416</accession>
<dbReference type="Proteomes" id="UP000184447">
    <property type="component" value="Unassembled WGS sequence"/>
</dbReference>
<evidence type="ECO:0000256" key="1">
    <source>
        <dbReference type="ARBA" id="ARBA00093462"/>
    </source>
</evidence>
<dbReference type="STRING" id="1121316.SAMN02745207_02648"/>
<gene>
    <name evidence="4" type="ORF">SAMN02745207_02648</name>
</gene>
<dbReference type="InterPro" id="IPR006343">
    <property type="entry name" value="DnaB/C_C"/>
</dbReference>
<keyword evidence="5" id="KW-1185">Reference proteome</keyword>
<dbReference type="OrthoDB" id="1652900at2"/>
<dbReference type="RefSeq" id="WP_073338900.1">
    <property type="nucleotide sequence ID" value="NZ_FQXM01000015.1"/>
</dbReference>
<reference evidence="4 5" key="1">
    <citation type="submission" date="2016-11" db="EMBL/GenBank/DDBJ databases">
        <authorList>
            <person name="Jaros S."/>
            <person name="Januszkiewicz K."/>
            <person name="Wedrychowicz H."/>
        </authorList>
    </citation>
    <scope>NUCLEOTIDE SEQUENCE [LARGE SCALE GENOMIC DNA]</scope>
    <source>
        <strain evidence="4 5">DSM 8605</strain>
    </source>
</reference>
<feature type="region of interest" description="Disordered" evidence="2">
    <location>
        <begin position="289"/>
        <end position="317"/>
    </location>
</feature>
<evidence type="ECO:0000259" key="3">
    <source>
        <dbReference type="Pfam" id="PF07261"/>
    </source>
</evidence>
<evidence type="ECO:0000313" key="4">
    <source>
        <dbReference type="EMBL" id="SHH82227.1"/>
    </source>
</evidence>
<evidence type="ECO:0000313" key="5">
    <source>
        <dbReference type="Proteomes" id="UP000184447"/>
    </source>
</evidence>